<evidence type="ECO:0000313" key="4">
    <source>
        <dbReference type="RefSeq" id="XP_029337668.1"/>
    </source>
</evidence>
<proteinExistence type="inferred from homology"/>
<dbReference type="InterPro" id="IPR029060">
    <property type="entry name" value="PIN-like_dom_sf"/>
</dbReference>
<dbReference type="SUPFAM" id="SSF88723">
    <property type="entry name" value="PIN domain-like"/>
    <property type="match status" value="1"/>
</dbReference>
<evidence type="ECO:0000256" key="1">
    <source>
        <dbReference type="ARBA" id="ARBA00007398"/>
    </source>
</evidence>
<dbReference type="RefSeq" id="XP_021027003.1">
    <property type="nucleotide sequence ID" value="XM_021171344.2"/>
</dbReference>
<dbReference type="KEGG" id="mcal:110301105"/>
<accession>A0A6P5QAN0</accession>
<comment type="similarity">
    <text evidence="1">Belongs to the asteroid family.</text>
</comment>
<dbReference type="AlphaFoldDB" id="A0A6P5QAN0"/>
<organism evidence="2 3">
    <name type="scientific">Mus caroli</name>
    <name type="common">Ryukyu mouse</name>
    <name type="synonym">Ricefield mouse</name>
    <dbReference type="NCBI Taxonomy" id="10089"/>
    <lineage>
        <taxon>Eukaryota</taxon>
        <taxon>Metazoa</taxon>
        <taxon>Chordata</taxon>
        <taxon>Craniata</taxon>
        <taxon>Vertebrata</taxon>
        <taxon>Euteleostomi</taxon>
        <taxon>Mammalia</taxon>
        <taxon>Eutheria</taxon>
        <taxon>Euarchontoglires</taxon>
        <taxon>Glires</taxon>
        <taxon>Rodentia</taxon>
        <taxon>Myomorpha</taxon>
        <taxon>Muroidea</taxon>
        <taxon>Muridae</taxon>
        <taxon>Murinae</taxon>
        <taxon>Mus</taxon>
        <taxon>Mus</taxon>
    </lineage>
</organism>
<dbReference type="GeneID" id="110301105"/>
<dbReference type="Gene3D" id="3.40.50.1010">
    <property type="entry name" value="5'-nuclease"/>
    <property type="match status" value="1"/>
</dbReference>
<sequence length="672" mass="76284">MGIRGLMSFVEDYSNEFFVDLKLRNTKLIIDGYSLFHRLCFNSDLELRYGGDYDLFADVVQKFFESLFACHICPYVVLDGGCDISNKKLTTLKDRAKEKIQAARSLSLGGGGNVCPLLIREVFIQVLIRLEVCFVQSFSEADRDIVTLANHWNCPVLSSDSDFCIFDLRSGFCSLNSFQWRNLNTIKDTQDYYIPARSFSLDAFCHYFNNMNKALLPLFAVLCGNDHVNLPIMDTFISKVRLPLSSKGRRYHRVLGLLNWLSRFDDPTEALDNVLKSLPKKNRENVKELLCCSMEEYQQSQVKLQDFFQYGSHVCTDASDLGLPEWVLGALAKGQLPPFISDALVLRRTFLHTQVENMQQPNAHRISQPIRQIIYGLLLNAPSHVEDISQNTLPSQLLAFNEVERIDTNIKTSTVYAKQLLKDHCDLSKLAELPLARRQMLLLEALKVKQVVLESIPTLLKLPIAVTCYWLQSTEAKAKLHHLQALLLGMLREPFHAIVNSPGNEDPQRGGAKMLYEELLQVKAPIGRGPRVDLDTAHVFCQWQSCLQMGLYLNQLLSTPLPEPNLTWLYNGSLVHGLCQQLLGSSSVESLLSLCPEAKQLYEHLFNATKSYAPAELFLPKTKSKSKKRRQKKKVASLGTTADAKHWYDRSNRFGLLMPESLEEHVENSDLD</sequence>
<dbReference type="CTD" id="28990"/>
<protein>
    <submittedName>
        <fullName evidence="3 4">Protein asteroid homolog 1 isoform X1</fullName>
    </submittedName>
</protein>
<dbReference type="Proteomes" id="UP000515126">
    <property type="component" value="Chromosome 9"/>
</dbReference>
<gene>
    <name evidence="3 4" type="primary">Aste1</name>
</gene>
<dbReference type="PANTHER" id="PTHR15665:SF1">
    <property type="entry name" value="PROTEIN ASTEROID HOMOLOG 1"/>
    <property type="match status" value="1"/>
</dbReference>
<keyword evidence="2" id="KW-1185">Reference proteome</keyword>
<dbReference type="RefSeq" id="XP_029337668.1">
    <property type="nucleotide sequence ID" value="XM_029481808.1"/>
</dbReference>
<dbReference type="PANTHER" id="PTHR15665">
    <property type="entry name" value="ASTEROID PROTEIN"/>
    <property type="match status" value="1"/>
</dbReference>
<evidence type="ECO:0000313" key="3">
    <source>
        <dbReference type="RefSeq" id="XP_021027003.1"/>
    </source>
</evidence>
<reference evidence="3 4" key="1">
    <citation type="submission" date="2025-04" db="UniProtKB">
        <authorList>
            <consortium name="RefSeq"/>
        </authorList>
    </citation>
    <scope>IDENTIFICATION</scope>
</reference>
<name>A0A6P5QAN0_MUSCR</name>
<evidence type="ECO:0000313" key="2">
    <source>
        <dbReference type="Proteomes" id="UP000515126"/>
    </source>
</evidence>
<dbReference type="InterPro" id="IPR026832">
    <property type="entry name" value="Asteroid"/>
</dbReference>